<gene>
    <name evidence="5" type="primary">gek1</name>
    <name evidence="4" type="synonym">dtdA</name>
    <name evidence="5" type="ORF">HSR121_1191</name>
</gene>
<comment type="catalytic activity">
    <reaction evidence="4">
        <text>a D-aminoacyl-tRNA + H2O = a tRNA + a D-alpha-amino acid + H(+)</text>
        <dbReference type="Rhea" id="RHEA:13953"/>
        <dbReference type="Rhea" id="RHEA-COMP:10123"/>
        <dbReference type="Rhea" id="RHEA-COMP:10124"/>
        <dbReference type="ChEBI" id="CHEBI:15377"/>
        <dbReference type="ChEBI" id="CHEBI:15378"/>
        <dbReference type="ChEBI" id="CHEBI:59871"/>
        <dbReference type="ChEBI" id="CHEBI:78442"/>
        <dbReference type="ChEBI" id="CHEBI:79333"/>
        <dbReference type="EC" id="3.1.1.96"/>
    </reaction>
</comment>
<keyword evidence="3 4" id="KW-0862">Zinc</keyword>
<comment type="subunit">
    <text evidence="4">Monomer.</text>
</comment>
<name>A0A897MZV7_9EURY</name>
<evidence type="ECO:0000313" key="6">
    <source>
        <dbReference type="Proteomes" id="UP000663525"/>
    </source>
</evidence>
<reference evidence="5" key="1">
    <citation type="submission" date="2020-11" db="EMBL/GenBank/DDBJ databases">
        <title>Carbohydrate-dependent, anaerobic sulfur respiration: A novel catabolism in halophilic archaea.</title>
        <authorList>
            <person name="Sorokin D.Y."/>
            <person name="Messina E."/>
            <person name="Smedile F."/>
            <person name="La Cono V."/>
            <person name="Hallsworth J.E."/>
            <person name="Yakimov M.M."/>
        </authorList>
    </citation>
    <scope>NUCLEOTIDE SEQUENCE</scope>
    <source>
        <strain evidence="5">HSR12-1</strain>
    </source>
</reference>
<dbReference type="Gene3D" id="3.40.630.50">
    <property type="entry name" value="AF0625-like"/>
    <property type="match status" value="1"/>
</dbReference>
<protein>
    <recommendedName>
        <fullName evidence="4">D-aminoacyl-tRNA deacylase</fullName>
        <ecNumber evidence="4">3.1.1.96</ecNumber>
    </recommendedName>
</protein>
<dbReference type="Proteomes" id="UP000663525">
    <property type="component" value="Chromosome"/>
</dbReference>
<organism evidence="5 6">
    <name type="scientific">Halapricum desulfuricans</name>
    <dbReference type="NCBI Taxonomy" id="2841257"/>
    <lineage>
        <taxon>Archaea</taxon>
        <taxon>Methanobacteriati</taxon>
        <taxon>Methanobacteriota</taxon>
        <taxon>Stenosarchaea group</taxon>
        <taxon>Halobacteria</taxon>
        <taxon>Halobacteriales</taxon>
        <taxon>Haloarculaceae</taxon>
        <taxon>Halapricum</taxon>
    </lineage>
</organism>
<evidence type="ECO:0000256" key="2">
    <source>
        <dbReference type="ARBA" id="ARBA00022801"/>
    </source>
</evidence>
<dbReference type="SUPFAM" id="SSF142535">
    <property type="entry name" value="AF0625-like"/>
    <property type="match status" value="1"/>
</dbReference>
<dbReference type="Pfam" id="PF04414">
    <property type="entry name" value="tRNA_deacylase"/>
    <property type="match status" value="1"/>
</dbReference>
<dbReference type="RefSeq" id="WP_229115366.1">
    <property type="nucleotide sequence ID" value="NZ_CP064787.1"/>
</dbReference>
<dbReference type="PANTHER" id="PTHR34667:SF1">
    <property type="entry name" value="D-AMINOACYL-TRNA DEACYLASE"/>
    <property type="match status" value="1"/>
</dbReference>
<keyword evidence="2 4" id="KW-0378">Hydrolase</keyword>
<dbReference type="GO" id="GO:0051499">
    <property type="term" value="F:D-aminoacyl-tRNA deacylase activity"/>
    <property type="evidence" value="ECO:0007669"/>
    <property type="project" value="UniProtKB-UniRule"/>
</dbReference>
<sequence length="445" mass="47750">MLGIVVSRADRASVNIGEQLLALADWTVETDERRPDADGGGDVYRLEDVELREFETRHLELEAVDAVFDDPDLLVFASKHAGETGKLLTAHHTGNFGPAEYGGEDGSFARAAPNAHAAVVEALARHAPEDYDAGMECTHHGPTDIDTPSMFVEVGSAEPQWDDPDPARAVAKAILDLRAIAPDAPRENGARRHLVGFGGGHYVPRFERVVRETDWSIGHIGADWALEAMGEPDTDVLRAAFEASEAAYALLDDDRPELASTIESLGYRVVGETFARETTGVPLSTVEGVEDALGRIDEGVRLGDPAADHEGPLAVLDLPADLLEEVQGIDPDRARAAVRRRAVGFETVEGGTKLGGRVALSTKGARASIVDEFAEILATKYESVERTDDAVVARERAFDPEKAATLGVPEGPAFGKLSAGQPVEVDGRTIDPDAVHVDREHRFPL</sequence>
<evidence type="ECO:0000256" key="1">
    <source>
        <dbReference type="ARBA" id="ARBA00022723"/>
    </source>
</evidence>
<comment type="similarity">
    <text evidence="4">Belongs to the DtdA deacylase family.</text>
</comment>
<dbReference type="Gene3D" id="3.40.50.10700">
    <property type="entry name" value="AF0625-like"/>
    <property type="match status" value="1"/>
</dbReference>
<evidence type="ECO:0000313" key="5">
    <source>
        <dbReference type="EMBL" id="QSG05538.1"/>
    </source>
</evidence>
<dbReference type="EMBL" id="CP064787">
    <property type="protein sequence ID" value="QSG05538.1"/>
    <property type="molecule type" value="Genomic_DNA"/>
</dbReference>
<comment type="function">
    <text evidence="4">D-aminoacyl-tRNA deacylase with broad substrate specificity. By recycling D-aminoacyl-tRNA to D-amino acids and free tRNA molecules, this enzyme counteracts the toxicity associated with the formation of D-aminoacyl-tRNA entities in vivo.</text>
</comment>
<keyword evidence="1 4" id="KW-0479">Metal-binding</keyword>
<evidence type="ECO:0000256" key="4">
    <source>
        <dbReference type="HAMAP-Rule" id="MF_00562"/>
    </source>
</evidence>
<comment type="cofactor">
    <cofactor evidence="4">
        <name>Zn(2+)</name>
        <dbReference type="ChEBI" id="CHEBI:29105"/>
    </cofactor>
    <text evidence="4">Binds 2 Zn(2+) ions per subunit.</text>
</comment>
<evidence type="ECO:0000256" key="3">
    <source>
        <dbReference type="ARBA" id="ARBA00022833"/>
    </source>
</evidence>
<dbReference type="InterPro" id="IPR007508">
    <property type="entry name" value="DtdA"/>
</dbReference>
<dbReference type="GO" id="GO:0019478">
    <property type="term" value="P:D-amino acid catabolic process"/>
    <property type="evidence" value="ECO:0007669"/>
    <property type="project" value="UniProtKB-UniRule"/>
</dbReference>
<proteinExistence type="inferred from homology"/>
<dbReference type="EC" id="3.1.1.96" evidence="4"/>
<accession>A0A897MZV7</accession>
<dbReference type="GO" id="GO:0008270">
    <property type="term" value="F:zinc ion binding"/>
    <property type="evidence" value="ECO:0007669"/>
    <property type="project" value="UniProtKB-UniRule"/>
</dbReference>
<dbReference type="HAMAP" id="MF_00562">
    <property type="entry name" value="Deacylase_DtdA"/>
    <property type="match status" value="1"/>
</dbReference>
<dbReference type="AlphaFoldDB" id="A0A897MZV7"/>
<dbReference type="NCBIfam" id="NF011435">
    <property type="entry name" value="PRK14866.1-1"/>
    <property type="match status" value="1"/>
</dbReference>
<dbReference type="GeneID" id="68854804"/>
<dbReference type="PANTHER" id="PTHR34667">
    <property type="entry name" value="D-AMINOACYL-TRNA DEACYLASE"/>
    <property type="match status" value="1"/>
</dbReference>
<dbReference type="InterPro" id="IPR018033">
    <property type="entry name" value="Deacylase_DtdA_archaea"/>
</dbReference>
<comment type="catalytic activity">
    <reaction evidence="4">
        <text>glycyl-tRNA(Ala) + H2O = tRNA(Ala) + glycine + H(+)</text>
        <dbReference type="Rhea" id="RHEA:53744"/>
        <dbReference type="Rhea" id="RHEA-COMP:9657"/>
        <dbReference type="Rhea" id="RHEA-COMP:13640"/>
        <dbReference type="ChEBI" id="CHEBI:15377"/>
        <dbReference type="ChEBI" id="CHEBI:15378"/>
        <dbReference type="ChEBI" id="CHEBI:57305"/>
        <dbReference type="ChEBI" id="CHEBI:78442"/>
        <dbReference type="ChEBI" id="CHEBI:78522"/>
        <dbReference type="EC" id="3.1.1.96"/>
    </reaction>
</comment>